<evidence type="ECO:0000313" key="3">
    <source>
        <dbReference type="Proteomes" id="UP001228636"/>
    </source>
</evidence>
<protein>
    <submittedName>
        <fullName evidence="2">Uncharacterized protein</fullName>
    </submittedName>
</protein>
<keyword evidence="1" id="KW-0812">Transmembrane</keyword>
<evidence type="ECO:0000313" key="2">
    <source>
        <dbReference type="EMBL" id="MDN3620902.1"/>
    </source>
</evidence>
<sequence length="76" mass="9033">MNLFKKTYWLIYPILIVVFMFIFDQLYTMDNFLLKGGICAVLAFIISPRKKIILTQTGKKKQITWMFLKDPIVLEQ</sequence>
<proteinExistence type="predicted"/>
<dbReference type="RefSeq" id="WP_261972267.1">
    <property type="nucleotide sequence ID" value="NZ_CP103460.1"/>
</dbReference>
<keyword evidence="1" id="KW-0472">Membrane</keyword>
<organism evidence="2 3">
    <name type="scientific">Polaribacter sejongensis</name>
    <dbReference type="NCBI Taxonomy" id="985043"/>
    <lineage>
        <taxon>Bacteria</taxon>
        <taxon>Pseudomonadati</taxon>
        <taxon>Bacteroidota</taxon>
        <taxon>Flavobacteriia</taxon>
        <taxon>Flavobacteriales</taxon>
        <taxon>Flavobacteriaceae</taxon>
    </lineage>
</organism>
<gene>
    <name evidence="2" type="ORF">QWY81_15660</name>
</gene>
<dbReference type="Proteomes" id="UP001228636">
    <property type="component" value="Unassembled WGS sequence"/>
</dbReference>
<dbReference type="EMBL" id="JAUFQH010000016">
    <property type="protein sequence ID" value="MDN3620902.1"/>
    <property type="molecule type" value="Genomic_DNA"/>
</dbReference>
<dbReference type="AlphaFoldDB" id="A0AAJ1QZ84"/>
<feature type="transmembrane region" description="Helical" evidence="1">
    <location>
        <begin position="7"/>
        <end position="26"/>
    </location>
</feature>
<keyword evidence="1" id="KW-1133">Transmembrane helix</keyword>
<evidence type="ECO:0000256" key="1">
    <source>
        <dbReference type="SAM" id="Phobius"/>
    </source>
</evidence>
<comment type="caution">
    <text evidence="2">The sequence shown here is derived from an EMBL/GenBank/DDBJ whole genome shotgun (WGS) entry which is preliminary data.</text>
</comment>
<name>A0AAJ1QZ84_9FLAO</name>
<accession>A0AAJ1QZ84</accession>
<reference evidence="2 3" key="1">
    <citation type="journal article" date="2014" name="Int. J. Syst. Evol. Microbiol.">
        <title>Complete genome sequence of Corynebacterium casei LMG S-19264T (=DSM 44701T), isolated from a smear-ripened cheese.</title>
        <authorList>
            <consortium name="US DOE Joint Genome Institute (JGI-PGF)"/>
            <person name="Walter F."/>
            <person name="Albersmeier A."/>
            <person name="Kalinowski J."/>
            <person name="Ruckert C."/>
        </authorList>
    </citation>
    <scope>NUCLEOTIDE SEQUENCE [LARGE SCALE GENOMIC DNA]</scope>
    <source>
        <strain evidence="2 3">CECT 8670</strain>
    </source>
</reference>